<protein>
    <submittedName>
        <fullName evidence="1">Protein SSUH2 homolog isoform X1</fullName>
    </submittedName>
</protein>
<reference evidence="1" key="1">
    <citation type="submission" date="2022-12" db="EMBL/GenBank/DDBJ databases">
        <authorList>
            <person name="Alioto T."/>
            <person name="Alioto T."/>
            <person name="Gomez Garrido J."/>
        </authorList>
    </citation>
    <scope>NUCLEOTIDE SEQUENCE</scope>
</reference>
<proteinExistence type="predicted"/>
<evidence type="ECO:0000313" key="2">
    <source>
        <dbReference type="Proteomes" id="UP001178461"/>
    </source>
</evidence>
<accession>A0AA35JWL7</accession>
<sequence>MADGRQGIRVPTQTYGTVGQTSAQWTFGAAIPTDMAQMPGPYAAPTYNTGTISGYEGTTAAGGKHCLPPPNLFLGHGGGQQPPQRTWNVPAITEDEAKEAFIQYASSKCCYSTDPAKEMVFNDLQLFNTYRYKLETFTESRSSEWKTEPYGGGAVDSYLRGTPPLPWDMRADSPGMFREKTQRIRVPHTSALTACPTCGSTGRRYCNKCNGNSKQQCGRCHGRGVRFVDETCDQCMGSGLENCQVCSGMGKTVCNDCAGKGQLLSFIELQVEWKNNVYEYVADERSGFPIELFKTVTGETLFVDDSPMVYPVISFPDFGVSQASSYAVEQHQTQFASTRRILRQRQTIELILLTRVQYLWHGKPYSFYVYGKERKVHAEDYPQKCCCTIL</sequence>
<dbReference type="PANTHER" id="PTHR48465:SF1">
    <property type="entry name" value="PROTEIN SSUH2 HOMOLOG"/>
    <property type="match status" value="1"/>
</dbReference>
<organism evidence="1 2">
    <name type="scientific">Podarcis lilfordi</name>
    <name type="common">Lilford's wall lizard</name>
    <dbReference type="NCBI Taxonomy" id="74358"/>
    <lineage>
        <taxon>Eukaryota</taxon>
        <taxon>Metazoa</taxon>
        <taxon>Chordata</taxon>
        <taxon>Craniata</taxon>
        <taxon>Vertebrata</taxon>
        <taxon>Euteleostomi</taxon>
        <taxon>Lepidosauria</taxon>
        <taxon>Squamata</taxon>
        <taxon>Bifurcata</taxon>
        <taxon>Unidentata</taxon>
        <taxon>Episquamata</taxon>
        <taxon>Laterata</taxon>
        <taxon>Lacertibaenia</taxon>
        <taxon>Lacertidae</taxon>
        <taxon>Podarcis</taxon>
    </lineage>
</organism>
<name>A0AA35JWL7_9SAUR</name>
<dbReference type="Proteomes" id="UP001178461">
    <property type="component" value="Chromosome 2"/>
</dbReference>
<keyword evidence="2" id="KW-1185">Reference proteome</keyword>
<evidence type="ECO:0000313" key="1">
    <source>
        <dbReference type="EMBL" id="CAI5767477.1"/>
    </source>
</evidence>
<dbReference type="EMBL" id="OX395127">
    <property type="protein sequence ID" value="CAI5767477.1"/>
    <property type="molecule type" value="Genomic_DNA"/>
</dbReference>
<dbReference type="AlphaFoldDB" id="A0AA35JWL7"/>
<dbReference type="InterPro" id="IPR052789">
    <property type="entry name" value="SSUH2_homolog"/>
</dbReference>
<dbReference type="PANTHER" id="PTHR48465">
    <property type="entry name" value="PROTEIN SSUH2 HOMOLOG"/>
    <property type="match status" value="1"/>
</dbReference>
<gene>
    <name evidence="1" type="ORF">PODLI_1B002879</name>
</gene>